<evidence type="ECO:0000313" key="2">
    <source>
        <dbReference type="Proteomes" id="UP000695000"/>
    </source>
</evidence>
<dbReference type="PANTHER" id="PTHR20872">
    <property type="match status" value="1"/>
</dbReference>
<protein>
    <submittedName>
        <fullName evidence="3">F-box/LRR-repeat protein 21</fullName>
    </submittedName>
</protein>
<keyword evidence="2" id="KW-1185">Reference proteome</keyword>
<gene>
    <name evidence="3" type="primary">LOC108563117</name>
</gene>
<dbReference type="InterPro" id="IPR032675">
    <property type="entry name" value="LRR_dom_sf"/>
</dbReference>
<feature type="domain" description="F-box" evidence="1">
    <location>
        <begin position="57"/>
        <end position="103"/>
    </location>
</feature>
<dbReference type="PROSITE" id="PS50181">
    <property type="entry name" value="FBOX"/>
    <property type="match status" value="1"/>
</dbReference>
<dbReference type="Proteomes" id="UP000695000">
    <property type="component" value="Unplaced"/>
</dbReference>
<dbReference type="SUPFAM" id="SSF81383">
    <property type="entry name" value="F-box domain"/>
    <property type="match status" value="1"/>
</dbReference>
<dbReference type="PANTHER" id="PTHR20872:SF1">
    <property type="entry name" value="F-BOX DOMAIN-CONTAINING PROTEIN"/>
    <property type="match status" value="1"/>
</dbReference>
<reference evidence="3" key="1">
    <citation type="submission" date="2025-08" db="UniProtKB">
        <authorList>
            <consortium name="RefSeq"/>
        </authorList>
    </citation>
    <scope>IDENTIFICATION</scope>
    <source>
        <tissue evidence="3">Whole Larva</tissue>
    </source>
</reference>
<dbReference type="GeneID" id="108563117"/>
<dbReference type="SUPFAM" id="SSF52047">
    <property type="entry name" value="RNI-like"/>
    <property type="match status" value="1"/>
</dbReference>
<evidence type="ECO:0000259" key="1">
    <source>
        <dbReference type="PROSITE" id="PS50181"/>
    </source>
</evidence>
<dbReference type="InterPro" id="IPR036047">
    <property type="entry name" value="F-box-like_dom_sf"/>
</dbReference>
<evidence type="ECO:0000313" key="3">
    <source>
        <dbReference type="RefSeq" id="XP_017777188.1"/>
    </source>
</evidence>
<name>A0ABM1MRI8_NICVS</name>
<organism evidence="2 3">
    <name type="scientific">Nicrophorus vespilloides</name>
    <name type="common">Boreal carrion beetle</name>
    <dbReference type="NCBI Taxonomy" id="110193"/>
    <lineage>
        <taxon>Eukaryota</taxon>
        <taxon>Metazoa</taxon>
        <taxon>Ecdysozoa</taxon>
        <taxon>Arthropoda</taxon>
        <taxon>Hexapoda</taxon>
        <taxon>Insecta</taxon>
        <taxon>Pterygota</taxon>
        <taxon>Neoptera</taxon>
        <taxon>Endopterygota</taxon>
        <taxon>Coleoptera</taxon>
        <taxon>Polyphaga</taxon>
        <taxon>Staphyliniformia</taxon>
        <taxon>Silphidae</taxon>
        <taxon>Nicrophorinae</taxon>
        <taxon>Nicrophorus</taxon>
    </lineage>
</organism>
<accession>A0ABM1MRI8</accession>
<dbReference type="Pfam" id="PF12937">
    <property type="entry name" value="F-box-like"/>
    <property type="match status" value="1"/>
</dbReference>
<sequence length="517" mass="60956">MARNEKSEYGKKFKEQHHHFSPTLWNSTYLTRNASNKALIDFEVKPDRRGRRKSRFETRWDELPDPILEQIFKYLTIRERYYASLVCRSWYEGFYLPYVWSEFVLGDSTLTRARFNYYQGWQYVLDHVRTQMCLTQVGPHFRKLTFEPMMNFFNLYEFMNMVSWYCEQNDNRLVNVKGVAAKVRTLRFTFPCNMDSREDFEGVTLFGTGGRLLGALKRLMSNLPKLKRLELIDLMLDYKEAQHLLDGVCEACCLTLDTLVLINATKMSHQILHVGVFLNLQVLVLSPQNLGDDVIELIGYTKLKHLHILQNRYTPDCVETHVEPKVWKSCKKSNPRISIHFEMECIKEKTIIWPMGAPINSIIYDTPTIGVELSHVIQIIENYKDSLQVFGHKGLPRGYRPKSFHSRIDEPVMFLCRKCDNLKVLVISERVSTATLLLIATTCRKLKKLHVRRNGVIKKCDWDYNQTWSDEYYQWLKDSSRSYETVEREISEVLGYKWCMLSDKNFKGLHVDLHEEL</sequence>
<dbReference type="Gene3D" id="3.80.10.10">
    <property type="entry name" value="Ribonuclease Inhibitor"/>
    <property type="match status" value="1"/>
</dbReference>
<dbReference type="Gene3D" id="1.20.1280.50">
    <property type="match status" value="1"/>
</dbReference>
<proteinExistence type="predicted"/>
<dbReference type="RefSeq" id="XP_017777188.1">
    <property type="nucleotide sequence ID" value="XM_017921699.1"/>
</dbReference>
<dbReference type="InterPro" id="IPR001810">
    <property type="entry name" value="F-box_dom"/>
</dbReference>